<keyword evidence="4" id="KW-0472">Membrane</keyword>
<dbReference type="InterPro" id="IPR045851">
    <property type="entry name" value="AMP-bd_C_sf"/>
</dbReference>
<keyword evidence="3" id="KW-0436">Ligase</keyword>
<gene>
    <name evidence="10" type="ORF">HKT17_06205</name>
</gene>
<comment type="pathway">
    <text evidence="2">Lipid metabolism; fatty acid beta-oxidation.</text>
</comment>
<dbReference type="EC" id="6.2.1.3" evidence="5"/>
<dbReference type="InterPro" id="IPR025110">
    <property type="entry name" value="AMP-bd_C"/>
</dbReference>
<dbReference type="Pfam" id="PF13193">
    <property type="entry name" value="AMP-binding_C"/>
    <property type="match status" value="1"/>
</dbReference>
<evidence type="ECO:0000256" key="3">
    <source>
        <dbReference type="ARBA" id="ARBA00022598"/>
    </source>
</evidence>
<dbReference type="Gene3D" id="3.30.300.30">
    <property type="match status" value="1"/>
</dbReference>
<dbReference type="InterPro" id="IPR000873">
    <property type="entry name" value="AMP-dep_synth/lig_dom"/>
</dbReference>
<dbReference type="InterPro" id="IPR050237">
    <property type="entry name" value="ATP-dep_AMP-bd_enzyme"/>
</dbReference>
<keyword evidence="11" id="KW-1185">Reference proteome</keyword>
<dbReference type="InterPro" id="IPR042099">
    <property type="entry name" value="ANL_N_sf"/>
</dbReference>
<dbReference type="RefSeq" id="WP_171098643.1">
    <property type="nucleotide sequence ID" value="NZ_CP053084.1"/>
</dbReference>
<evidence type="ECO:0000313" key="10">
    <source>
        <dbReference type="EMBL" id="QJR29333.1"/>
    </source>
</evidence>
<evidence type="ECO:0000259" key="9">
    <source>
        <dbReference type="Pfam" id="PF13193"/>
    </source>
</evidence>
<dbReference type="Pfam" id="PF00501">
    <property type="entry name" value="AMP-binding"/>
    <property type="match status" value="1"/>
</dbReference>
<reference evidence="10 11" key="1">
    <citation type="submission" date="2020-05" db="EMBL/GenBank/DDBJ databases">
        <title>Compete genome of Limnobacter sp. SAORIC-580.</title>
        <authorList>
            <person name="Song J."/>
            <person name="Cho J.-C."/>
        </authorList>
    </citation>
    <scope>NUCLEOTIDE SEQUENCE [LARGE SCALE GENOMIC DNA]</scope>
    <source>
        <strain evidence="10 11">SAORIC-580</strain>
    </source>
</reference>
<accession>A0ABX6N5H4</accession>
<name>A0ABX6N5H4_9BURK</name>
<dbReference type="Proteomes" id="UP000501130">
    <property type="component" value="Chromosome"/>
</dbReference>
<evidence type="ECO:0000256" key="4">
    <source>
        <dbReference type="ARBA" id="ARBA00023136"/>
    </source>
</evidence>
<evidence type="ECO:0000256" key="7">
    <source>
        <dbReference type="ARBA" id="ARBA00042773"/>
    </source>
</evidence>
<evidence type="ECO:0000256" key="5">
    <source>
        <dbReference type="ARBA" id="ARBA00026121"/>
    </source>
</evidence>
<feature type="domain" description="AMP-binding enzyme C-terminal" evidence="9">
    <location>
        <begin position="470"/>
        <end position="544"/>
    </location>
</feature>
<evidence type="ECO:0000259" key="8">
    <source>
        <dbReference type="Pfam" id="PF00501"/>
    </source>
</evidence>
<evidence type="ECO:0000256" key="6">
    <source>
        <dbReference type="ARBA" id="ARBA00039545"/>
    </source>
</evidence>
<dbReference type="PROSITE" id="PS00455">
    <property type="entry name" value="AMP_BINDING"/>
    <property type="match status" value="1"/>
</dbReference>
<evidence type="ECO:0000256" key="2">
    <source>
        <dbReference type="ARBA" id="ARBA00005005"/>
    </source>
</evidence>
<dbReference type="PANTHER" id="PTHR43767:SF8">
    <property type="entry name" value="LONG-CHAIN-FATTY-ACID--COA LIGASE"/>
    <property type="match status" value="1"/>
</dbReference>
<dbReference type="Gene3D" id="3.40.50.12780">
    <property type="entry name" value="N-terminal domain of ligase-like"/>
    <property type="match status" value="1"/>
</dbReference>
<proteinExistence type="predicted"/>
<evidence type="ECO:0000313" key="11">
    <source>
        <dbReference type="Proteomes" id="UP000501130"/>
    </source>
</evidence>
<comment type="subcellular location">
    <subcellularLocation>
        <location evidence="1">Membrane</location>
        <topology evidence="1">Peripheral membrane protein</topology>
    </subcellularLocation>
</comment>
<feature type="domain" description="AMP-dependent synthetase/ligase" evidence="8">
    <location>
        <begin position="30"/>
        <end position="419"/>
    </location>
</feature>
<dbReference type="InterPro" id="IPR020845">
    <property type="entry name" value="AMP-binding_CS"/>
</dbReference>
<dbReference type="PANTHER" id="PTHR43767">
    <property type="entry name" value="LONG-CHAIN-FATTY-ACID--COA LIGASE"/>
    <property type="match status" value="1"/>
</dbReference>
<sequence length="563" mass="62354">MTDKAWIQSYPPGVPTSVDLDQYPSIRDIFEDASRKFADKTAFSNMGTALTYERLDSLTRDFGAYLQSLPGMKKGDRVAFMMPNLLQYPVAMLGAIRAGFVAVNVNPLYTPTELEHQLRDSGAKVIVVFENVAHTLEKVIKNTPVEHIVLASMGEMHGFFKRVLLNFVVRYVKKLVPAFNIAGSITFKKALALGRNNELRKVNITHDDLAFLQYTGGTTGVAKGAMLTHGNIVANLQQASAWLNQDIEEGKEIAITALPMYHIFCLTANILVFIKVGGHCLLITDPRNMKAFVKTLAAVPFTALTGVNTLFNGLLNTPGFEQVDFSHVKLVLGGGAAIEPAVADRWKKVTGTRLSEAYGLTEASPAVCINPLHEEYNGSIGLPVPSTDVTIRDDDFNELPVGQEGELCLKGPQVMRGYWNKPRETAEILTQDGWLKTGDIAYMDENGYFYITDRKKDMILVSGFNVYPKEIEAVATLLTGIFEAAAVGVPDSKTGEAVKLFVVKKDPDLTAEQVIEHCRKHMTAYKIPRHVEFMKELPKSPVGKVLRRELRDMEKKRLQEQTA</sequence>
<dbReference type="SUPFAM" id="SSF56801">
    <property type="entry name" value="Acetyl-CoA synthetase-like"/>
    <property type="match status" value="1"/>
</dbReference>
<protein>
    <recommendedName>
        <fullName evidence="6">Long-chain-fatty-acid--CoA ligase</fullName>
        <ecNumber evidence="5">6.2.1.3</ecNumber>
    </recommendedName>
    <alternativeName>
        <fullName evidence="7">Long-chain acyl-CoA synthetase</fullName>
    </alternativeName>
</protein>
<dbReference type="EMBL" id="CP053084">
    <property type="protein sequence ID" value="QJR29333.1"/>
    <property type="molecule type" value="Genomic_DNA"/>
</dbReference>
<evidence type="ECO:0000256" key="1">
    <source>
        <dbReference type="ARBA" id="ARBA00004170"/>
    </source>
</evidence>
<organism evidence="10 11">
    <name type="scientific">Limnobacter profundi</name>
    <dbReference type="NCBI Taxonomy" id="2732163"/>
    <lineage>
        <taxon>Bacteria</taxon>
        <taxon>Pseudomonadati</taxon>
        <taxon>Pseudomonadota</taxon>
        <taxon>Betaproteobacteria</taxon>
        <taxon>Burkholderiales</taxon>
        <taxon>Burkholderiaceae</taxon>
        <taxon>Limnobacter</taxon>
    </lineage>
</organism>
<dbReference type="CDD" id="cd05936">
    <property type="entry name" value="FC-FACS_FadD_like"/>
    <property type="match status" value="1"/>
</dbReference>